<dbReference type="CDD" id="cd14328">
    <property type="entry name" value="UBA_TNK1"/>
    <property type="match status" value="1"/>
</dbReference>
<evidence type="ECO:0000256" key="38">
    <source>
        <dbReference type="PROSITE-ProRule" id="PRU00192"/>
    </source>
</evidence>
<reference evidence="42" key="2">
    <citation type="submission" date="2007-04" db="EMBL/GenBank/DDBJ databases">
        <title>The genome of the human body louse.</title>
        <authorList>
            <consortium name="The Human Body Louse Genome Consortium"/>
            <person name="Kirkness E."/>
            <person name="Walenz B."/>
            <person name="Hass B."/>
            <person name="Bruggner R."/>
            <person name="Strausberg R."/>
        </authorList>
    </citation>
    <scope>NUCLEOTIDE SEQUENCE</scope>
    <source>
        <strain evidence="42">USDA</strain>
    </source>
</reference>
<dbReference type="PROSITE" id="PS00109">
    <property type="entry name" value="PROTEIN_KINASE_TYR"/>
    <property type="match status" value="1"/>
</dbReference>
<keyword evidence="13" id="KW-1003">Cell membrane</keyword>
<dbReference type="PROSITE" id="PS50011">
    <property type="entry name" value="PROTEIN_KINASE_DOM"/>
    <property type="match status" value="1"/>
</dbReference>
<evidence type="ECO:0000259" key="41">
    <source>
        <dbReference type="PROSITE" id="PS50011"/>
    </source>
</evidence>
<dbReference type="InterPro" id="IPR020635">
    <property type="entry name" value="Tyr_kinase_cat_dom"/>
</dbReference>
<dbReference type="Proteomes" id="UP000009046">
    <property type="component" value="Unassembled WGS sequence"/>
</dbReference>
<keyword evidence="28" id="KW-0472">Membrane</keyword>
<evidence type="ECO:0000256" key="16">
    <source>
        <dbReference type="ARBA" id="ARBA00022527"/>
    </source>
</evidence>
<evidence type="ECO:0000313" key="44">
    <source>
        <dbReference type="Proteomes" id="UP000009046"/>
    </source>
</evidence>
<keyword evidence="31" id="KW-0539">Nucleus</keyword>
<dbReference type="GO" id="GO:0005886">
    <property type="term" value="C:plasma membrane"/>
    <property type="evidence" value="ECO:0007669"/>
    <property type="project" value="UniProtKB-SubCell"/>
</dbReference>
<dbReference type="Pfam" id="PF09027">
    <property type="entry name" value="GTPase_binding"/>
    <property type="match status" value="1"/>
</dbReference>
<dbReference type="PANTHER" id="PTHR24418">
    <property type="entry name" value="TYROSINE-PROTEIN KINASE"/>
    <property type="match status" value="1"/>
</dbReference>
<evidence type="ECO:0000256" key="18">
    <source>
        <dbReference type="ARBA" id="ARBA00022583"/>
    </source>
</evidence>
<dbReference type="GO" id="GO:0005768">
    <property type="term" value="C:endosome"/>
    <property type="evidence" value="ECO:0007669"/>
    <property type="project" value="UniProtKB-SubCell"/>
</dbReference>
<comment type="similarity">
    <text evidence="35">Belongs to the protein kinase superfamily. Tyr protein kinase family.</text>
</comment>
<dbReference type="Gene3D" id="3.30.200.20">
    <property type="entry name" value="Phosphorylase Kinase, domain 1"/>
    <property type="match status" value="1"/>
</dbReference>
<feature type="domain" description="Protein kinase" evidence="41">
    <location>
        <begin position="116"/>
        <end position="382"/>
    </location>
</feature>
<keyword evidence="14" id="KW-0488">Methylation</keyword>
<evidence type="ECO:0000259" key="40">
    <source>
        <dbReference type="PROSITE" id="PS50002"/>
    </source>
</evidence>
<evidence type="ECO:0000256" key="23">
    <source>
        <dbReference type="ARBA" id="ARBA00022777"/>
    </source>
</evidence>
<dbReference type="InterPro" id="IPR013761">
    <property type="entry name" value="SAM/pointed_sf"/>
</dbReference>
<dbReference type="GO" id="GO:0005905">
    <property type="term" value="C:clathrin-coated pit"/>
    <property type="evidence" value="ECO:0007669"/>
    <property type="project" value="UniProtKB-SubCell"/>
</dbReference>
<dbReference type="GO" id="GO:0004674">
    <property type="term" value="F:protein serine/threonine kinase activity"/>
    <property type="evidence" value="ECO:0007669"/>
    <property type="project" value="UniProtKB-KW"/>
</dbReference>
<keyword evidence="22" id="KW-0967">Endosome</keyword>
<keyword evidence="30" id="KW-0168">Coated pit</keyword>
<dbReference type="InParanoid" id="E0VK74"/>
<evidence type="ECO:0000256" key="4">
    <source>
        <dbReference type="ARBA" id="ARBA00004177"/>
    </source>
</evidence>
<sequence length="1007" mass="113951">MTLSDPGIKWLYELLQDVQLEQYFTRFRDDLQITRLSHFDYVQAEDLEKIGLGKPGIRRLLEAVKKRKTQQWRKSIISKIIPFPDSKKGHDKKNKKNVTDELMQNSISCLIQEKDLTQSVKLGDGSFGIVRKGEWVTPTGNVINVALKILKQDALTQPGVFEDFFKEVQAMHSLNHTNLIRLYGIVLSQPLMMVTELAPLGSLLDYLRKHNFQMSLLKIYDYALQVAAGMQYLESKRFIHRDLACRNVLLSSPDKAKIGDFGLMRALPQEDDCYVMTERKKVPFPWCAPESLKSRQFSHASDTWMYGVTLWEMLTFGEDPWIGLNGTEILRKVDKEGERLSQPEACPTSYYHLMLQCWSRNPSDRPTFTAIMDFLKDRMPLLVKSLRPFSEPEKLKVELGDSIVVIDGRADFYWWKGQNLRTFEIGLFPRCLVDPLRGMASEDISKPLKNSFIHTGHGSPFGRSWGSPAVIDDVYLNNPMGPPDIIGIPSEITTTPRLEDRKSRLKLESVGGKQRGKQNFNYSKLKNEIVEKPKDTLQNVTKISSASSNSIAEGPLIDFSSAPPPMPLLDVNEIPSYSNITSVLDQPIDVPQQQDNSIYSLKSSDFNLDKNVTTRYYSDVPDQQRNTYLNVDNFENSTFFYASGESSKHVSNQTDPNLGNQSMDGNLKQNCSDTNSELLIPALRPPPPNLKKVESSVLMSNAETSFRQGTIERENRNHSYPAVNEKDLNFPQTSACTSSWFGSSQSNIKTEESLSQESFFSNQTNVSGTSNNCNQDFSGRVLRTKVIDINTKSDLFYDETDSISNQISKMWLDKNQIASEPSFPNNVDMYSSILKDKSQGAASLSYSNGRSSIRGNIDNHCPTISQAFFKNINSAKDVVNCYEGCSEEKNKSLSTEYSLNVATNNSPSHYDRRITSIKQTHSPLVGLSGELREKKLEKLWNEMPDTSDEERLTALQRTGWDVPAAIKFIKLDRLLRLAVASREECEAALTRNNWDLNLAASSVLDFN</sequence>
<dbReference type="Pfam" id="PF07714">
    <property type="entry name" value="PK_Tyr_Ser-Thr"/>
    <property type="match status" value="1"/>
</dbReference>
<dbReference type="EC" id="2.7.11.1" evidence="11"/>
<evidence type="ECO:0000256" key="11">
    <source>
        <dbReference type="ARBA" id="ARBA00012513"/>
    </source>
</evidence>
<evidence type="ECO:0000256" key="9">
    <source>
        <dbReference type="ARBA" id="ARBA00004600"/>
    </source>
</evidence>
<dbReference type="GO" id="GO:0006897">
    <property type="term" value="P:endocytosis"/>
    <property type="evidence" value="ECO:0007669"/>
    <property type="project" value="UniProtKB-KW"/>
</dbReference>
<evidence type="ECO:0000256" key="33">
    <source>
        <dbReference type="ARBA" id="ARBA00047899"/>
    </source>
</evidence>
<dbReference type="InterPro" id="IPR017441">
    <property type="entry name" value="Protein_kinase_ATP_BS"/>
</dbReference>
<dbReference type="STRING" id="121224.E0VK74"/>
<evidence type="ECO:0000256" key="12">
    <source>
        <dbReference type="ARBA" id="ARBA00022443"/>
    </source>
</evidence>
<dbReference type="VEuPathDB" id="VectorBase:PHUM257990"/>
<keyword evidence="24 39" id="KW-0067">ATP-binding</keyword>
<dbReference type="Pfam" id="PF22931">
    <property type="entry name" value="SAM_TNK"/>
    <property type="match status" value="1"/>
</dbReference>
<dbReference type="AlphaFoldDB" id="E0VK74"/>
<dbReference type="GO" id="GO:0002009">
    <property type="term" value="P:morphogenesis of an epithelium"/>
    <property type="evidence" value="ECO:0007669"/>
    <property type="project" value="UniProtKB-ARBA"/>
</dbReference>
<dbReference type="GO" id="GO:0046872">
    <property type="term" value="F:metal ion binding"/>
    <property type="evidence" value="ECO:0007669"/>
    <property type="project" value="UniProtKB-KW"/>
</dbReference>
<evidence type="ECO:0000256" key="29">
    <source>
        <dbReference type="ARBA" id="ARBA00023137"/>
    </source>
</evidence>
<reference evidence="43" key="3">
    <citation type="submission" date="2020-05" db="UniProtKB">
        <authorList>
            <consortium name="EnsemblMetazoa"/>
        </authorList>
    </citation>
    <scope>IDENTIFICATION</scope>
    <source>
        <strain evidence="43">USDA</strain>
    </source>
</reference>
<evidence type="ECO:0000256" key="6">
    <source>
        <dbReference type="ARBA" id="ARBA00004236"/>
    </source>
</evidence>
<name>E0VK74_PEDHC</name>
<evidence type="ECO:0000256" key="1">
    <source>
        <dbReference type="ARBA" id="ARBA00001946"/>
    </source>
</evidence>
<keyword evidence="23" id="KW-0418">Kinase</keyword>
<comment type="catalytic activity">
    <reaction evidence="34">
        <text>L-seryl-[protein] + ATP = O-phospho-L-seryl-[protein] + ADP + H(+)</text>
        <dbReference type="Rhea" id="RHEA:17989"/>
        <dbReference type="Rhea" id="RHEA-COMP:9863"/>
        <dbReference type="Rhea" id="RHEA-COMP:11604"/>
        <dbReference type="ChEBI" id="CHEBI:15378"/>
        <dbReference type="ChEBI" id="CHEBI:29999"/>
        <dbReference type="ChEBI" id="CHEBI:30616"/>
        <dbReference type="ChEBI" id="CHEBI:83421"/>
        <dbReference type="ChEBI" id="CHEBI:456216"/>
        <dbReference type="EC" id="2.7.11.1"/>
    </reaction>
</comment>
<dbReference type="RefSeq" id="XP_002426518.1">
    <property type="nucleotide sequence ID" value="XM_002426473.1"/>
</dbReference>
<evidence type="ECO:0000256" key="21">
    <source>
        <dbReference type="ARBA" id="ARBA00022741"/>
    </source>
</evidence>
<evidence type="ECO:0000313" key="43">
    <source>
        <dbReference type="EnsemblMetazoa" id="PHUM257990-PA"/>
    </source>
</evidence>
<dbReference type="Gene3D" id="1.10.510.10">
    <property type="entry name" value="Transferase(Phosphotransferase) domain 1"/>
    <property type="match status" value="1"/>
</dbReference>
<dbReference type="GO" id="GO:0030659">
    <property type="term" value="C:cytoplasmic vesicle membrane"/>
    <property type="evidence" value="ECO:0007669"/>
    <property type="project" value="UniProtKB-SubCell"/>
</dbReference>
<keyword evidence="19" id="KW-0808">Transferase</keyword>
<evidence type="ECO:0000256" key="37">
    <source>
        <dbReference type="ARBA" id="ARBA00077194"/>
    </source>
</evidence>
<comment type="cofactor">
    <cofactor evidence="1">
        <name>Mg(2+)</name>
        <dbReference type="ChEBI" id="CHEBI:18420"/>
    </cofactor>
</comment>
<evidence type="ECO:0000256" key="26">
    <source>
        <dbReference type="ARBA" id="ARBA00022843"/>
    </source>
</evidence>
<evidence type="ECO:0000256" key="24">
    <source>
        <dbReference type="ARBA" id="ARBA00022840"/>
    </source>
</evidence>
<dbReference type="InterPro" id="IPR001245">
    <property type="entry name" value="Ser-Thr/Tyr_kinase_cat_dom"/>
</dbReference>
<dbReference type="SUPFAM" id="SSF56112">
    <property type="entry name" value="Protein kinase-like (PK-like)"/>
    <property type="match status" value="1"/>
</dbReference>
<evidence type="ECO:0000256" key="30">
    <source>
        <dbReference type="ARBA" id="ARBA00023176"/>
    </source>
</evidence>
<dbReference type="InterPro" id="IPR037085">
    <property type="entry name" value="Cdc42-bd-like_dom_sf"/>
</dbReference>
<evidence type="ECO:0000256" key="17">
    <source>
        <dbReference type="ARBA" id="ARBA00022553"/>
    </source>
</evidence>
<keyword evidence="27" id="KW-0965">Cell junction</keyword>
<evidence type="ECO:0000256" key="13">
    <source>
        <dbReference type="ARBA" id="ARBA00022475"/>
    </source>
</evidence>
<dbReference type="PROSITE" id="PS00107">
    <property type="entry name" value="PROTEIN_KINASE_ATP"/>
    <property type="match status" value="1"/>
</dbReference>
<dbReference type="HOGENOM" id="CLU_000288_7_39_1"/>
<evidence type="ECO:0000256" key="36">
    <source>
        <dbReference type="ARBA" id="ARBA00072244"/>
    </source>
</evidence>
<keyword evidence="21 39" id="KW-0547">Nucleotide-binding</keyword>
<dbReference type="GeneID" id="8235251"/>
<dbReference type="GO" id="GO:0005524">
    <property type="term" value="F:ATP binding"/>
    <property type="evidence" value="ECO:0007669"/>
    <property type="project" value="UniProtKB-UniRule"/>
</dbReference>
<dbReference type="InterPro" id="IPR049587">
    <property type="entry name" value="TNK-like_SAM"/>
</dbReference>
<keyword evidence="32" id="KW-0968">Cytoplasmic vesicle</keyword>
<dbReference type="Gene3D" id="1.10.150.50">
    <property type="entry name" value="Transcription Factor, Ets-1"/>
    <property type="match status" value="1"/>
</dbReference>
<evidence type="ECO:0000256" key="14">
    <source>
        <dbReference type="ARBA" id="ARBA00022481"/>
    </source>
</evidence>
<dbReference type="InterPro" id="IPR011009">
    <property type="entry name" value="Kinase-like_dom_sf"/>
</dbReference>
<dbReference type="PROSITE" id="PS50002">
    <property type="entry name" value="SH3"/>
    <property type="match status" value="1"/>
</dbReference>
<dbReference type="FunFam" id="3.30.200.20:FF:000107">
    <property type="entry name" value="Putative activated CDC42 kinase 1"/>
    <property type="match status" value="1"/>
</dbReference>
<dbReference type="SMART" id="SM00219">
    <property type="entry name" value="TyrKc"/>
    <property type="match status" value="1"/>
</dbReference>
<keyword evidence="26" id="KW-0832">Ubl conjugation</keyword>
<evidence type="ECO:0000256" key="34">
    <source>
        <dbReference type="ARBA" id="ARBA00048679"/>
    </source>
</evidence>
<comment type="catalytic activity">
    <reaction evidence="33">
        <text>L-threonyl-[protein] + ATP = O-phospho-L-threonyl-[protein] + ADP + H(+)</text>
        <dbReference type="Rhea" id="RHEA:46608"/>
        <dbReference type="Rhea" id="RHEA-COMP:11060"/>
        <dbReference type="Rhea" id="RHEA-COMP:11605"/>
        <dbReference type="ChEBI" id="CHEBI:15378"/>
        <dbReference type="ChEBI" id="CHEBI:30013"/>
        <dbReference type="ChEBI" id="CHEBI:30616"/>
        <dbReference type="ChEBI" id="CHEBI:61977"/>
        <dbReference type="ChEBI" id="CHEBI:456216"/>
        <dbReference type="EC" id="2.7.11.1"/>
    </reaction>
</comment>
<dbReference type="eggNOG" id="KOG0199">
    <property type="taxonomic scope" value="Eukaryota"/>
</dbReference>
<dbReference type="InterPro" id="IPR015116">
    <property type="entry name" value="Cdc42-bd-like"/>
</dbReference>
<evidence type="ECO:0000313" key="42">
    <source>
        <dbReference type="EMBL" id="EEB13780.1"/>
    </source>
</evidence>
<dbReference type="KEGG" id="phu:Phum_PHUM257990"/>
<dbReference type="OrthoDB" id="635774at2759"/>
<evidence type="ECO:0000256" key="27">
    <source>
        <dbReference type="ARBA" id="ARBA00022949"/>
    </source>
</evidence>
<dbReference type="FunFam" id="4.10.680.10:FF:000001">
    <property type="entry name" value="activated CDC42 kinase 1 isoform X1"/>
    <property type="match status" value="1"/>
</dbReference>
<dbReference type="GO" id="GO:0005634">
    <property type="term" value="C:nucleus"/>
    <property type="evidence" value="ECO:0007669"/>
    <property type="project" value="UniProtKB-SubCell"/>
</dbReference>
<dbReference type="InterPro" id="IPR036028">
    <property type="entry name" value="SH3-like_dom_sf"/>
</dbReference>
<dbReference type="InterPro" id="IPR001452">
    <property type="entry name" value="SH3_domain"/>
</dbReference>
<evidence type="ECO:0000256" key="28">
    <source>
        <dbReference type="ARBA" id="ARBA00023136"/>
    </source>
</evidence>
<dbReference type="SUPFAM" id="SSF50044">
    <property type="entry name" value="SH3-domain"/>
    <property type="match status" value="1"/>
</dbReference>
<evidence type="ECO:0000256" key="5">
    <source>
        <dbReference type="ARBA" id="ARBA00004180"/>
    </source>
</evidence>
<keyword evidence="16" id="KW-0723">Serine/threonine-protein kinase</keyword>
<dbReference type="FunCoup" id="E0VK74">
    <property type="interactions" value="34"/>
</dbReference>
<dbReference type="EMBL" id="DS235239">
    <property type="protein sequence ID" value="EEB13780.1"/>
    <property type="molecule type" value="Genomic_DNA"/>
</dbReference>
<accession>E0VK74</accession>
<evidence type="ECO:0000256" key="2">
    <source>
        <dbReference type="ARBA" id="ARBA00004123"/>
    </source>
</evidence>
<evidence type="ECO:0000256" key="25">
    <source>
        <dbReference type="ARBA" id="ARBA00022842"/>
    </source>
</evidence>
<dbReference type="GO" id="GO:0005829">
    <property type="term" value="C:cytosol"/>
    <property type="evidence" value="ECO:0007669"/>
    <property type="project" value="UniProtKB-SubCell"/>
</dbReference>
<dbReference type="EC" id="2.7.10.2" evidence="10"/>
<protein>
    <recommendedName>
        <fullName evidence="36">Activated CDC42 kinase 1</fullName>
        <ecNumber evidence="10">2.7.10.2</ecNumber>
        <ecNumber evidence="11">2.7.11.1</ecNumber>
    </recommendedName>
    <alternativeName>
        <fullName evidence="37">Tyrosine kinase non-receptor protein 2</fullName>
    </alternativeName>
</protein>
<evidence type="ECO:0000256" key="31">
    <source>
        <dbReference type="ARBA" id="ARBA00023242"/>
    </source>
</evidence>
<keyword evidence="17" id="KW-0597">Phosphoprotein</keyword>
<evidence type="ECO:0000256" key="35">
    <source>
        <dbReference type="ARBA" id="ARBA00060742"/>
    </source>
</evidence>
<evidence type="ECO:0000256" key="15">
    <source>
        <dbReference type="ARBA" id="ARBA00022490"/>
    </source>
</evidence>
<dbReference type="PRINTS" id="PR00109">
    <property type="entry name" value="TYRKINASE"/>
</dbReference>
<evidence type="ECO:0000256" key="7">
    <source>
        <dbReference type="ARBA" id="ARBA00004514"/>
    </source>
</evidence>
<dbReference type="EMBL" id="AAZO01002989">
    <property type="status" value="NOT_ANNOTATED_CDS"/>
    <property type="molecule type" value="Genomic_DNA"/>
</dbReference>
<dbReference type="FunFam" id="1.10.510.10:FF:000080">
    <property type="entry name" value="Putative activated CDC42 kinase 1"/>
    <property type="match status" value="1"/>
</dbReference>
<keyword evidence="29" id="KW-0829">Tyrosine-protein kinase</keyword>
<evidence type="ECO:0000256" key="19">
    <source>
        <dbReference type="ARBA" id="ARBA00022679"/>
    </source>
</evidence>
<dbReference type="SMART" id="SM00326">
    <property type="entry name" value="SH3"/>
    <property type="match status" value="1"/>
</dbReference>
<keyword evidence="44" id="KW-1185">Reference proteome</keyword>
<evidence type="ECO:0000256" key="8">
    <source>
        <dbReference type="ARBA" id="ARBA00004536"/>
    </source>
</evidence>
<dbReference type="InterPro" id="IPR000719">
    <property type="entry name" value="Prot_kinase_dom"/>
</dbReference>
<evidence type="ECO:0000256" key="20">
    <source>
        <dbReference type="ARBA" id="ARBA00022723"/>
    </source>
</evidence>
<proteinExistence type="inferred from homology"/>
<dbReference type="GO" id="GO:0004715">
    <property type="term" value="F:non-membrane spanning protein tyrosine kinase activity"/>
    <property type="evidence" value="ECO:0007669"/>
    <property type="project" value="UniProtKB-EC"/>
</dbReference>
<keyword evidence="25" id="KW-0460">Magnesium</keyword>
<dbReference type="GO" id="GO:0005912">
    <property type="term" value="C:adherens junction"/>
    <property type="evidence" value="ECO:0007669"/>
    <property type="project" value="UniProtKB-SubCell"/>
</dbReference>
<keyword evidence="12 38" id="KW-0728">SH3 domain</keyword>
<dbReference type="EnsemblMetazoa" id="PHUM257990-RA">
    <property type="protein sequence ID" value="PHUM257990-PA"/>
    <property type="gene ID" value="PHUM257990"/>
</dbReference>
<evidence type="ECO:0000256" key="39">
    <source>
        <dbReference type="PROSITE-ProRule" id="PRU10141"/>
    </source>
</evidence>
<organism>
    <name type="scientific">Pediculus humanus subsp. corporis</name>
    <name type="common">Body louse</name>
    <dbReference type="NCBI Taxonomy" id="121224"/>
    <lineage>
        <taxon>Eukaryota</taxon>
        <taxon>Metazoa</taxon>
        <taxon>Ecdysozoa</taxon>
        <taxon>Arthropoda</taxon>
        <taxon>Hexapoda</taxon>
        <taxon>Insecta</taxon>
        <taxon>Pterygota</taxon>
        <taxon>Neoptera</taxon>
        <taxon>Paraneoptera</taxon>
        <taxon>Psocodea</taxon>
        <taxon>Troctomorpha</taxon>
        <taxon>Phthiraptera</taxon>
        <taxon>Anoplura</taxon>
        <taxon>Pediculidae</taxon>
        <taxon>Pediculus</taxon>
    </lineage>
</organism>
<reference evidence="42" key="1">
    <citation type="submission" date="2007-04" db="EMBL/GenBank/DDBJ databases">
        <title>Annotation of Pediculus humanus corporis strain USDA.</title>
        <authorList>
            <person name="Kirkness E."/>
            <person name="Hannick L."/>
            <person name="Hass B."/>
            <person name="Bruggner R."/>
            <person name="Lawson D."/>
            <person name="Bidwell S."/>
            <person name="Joardar V."/>
            <person name="Caler E."/>
            <person name="Walenz B."/>
            <person name="Inman J."/>
            <person name="Schobel S."/>
            <person name="Galinsky K."/>
            <person name="Amedeo P."/>
            <person name="Strausberg R."/>
        </authorList>
    </citation>
    <scope>NUCLEOTIDE SEQUENCE</scope>
    <source>
        <strain evidence="42">USDA</strain>
    </source>
</reference>
<comment type="subcellular location">
    <subcellularLocation>
        <location evidence="8">Cell junction</location>
        <location evidence="8">Adherens junction</location>
    </subcellularLocation>
    <subcellularLocation>
        <location evidence="6">Cell membrane</location>
    </subcellularLocation>
    <subcellularLocation>
        <location evidence="7">Cytoplasm</location>
        <location evidence="7">Cytosol</location>
    </subcellularLocation>
    <subcellularLocation>
        <location evidence="5">Cytoplasmic vesicle membrane</location>
        <topology evidence="5">Peripheral membrane protein</topology>
        <orientation evidence="5">Cytoplasmic side</orientation>
    </subcellularLocation>
    <subcellularLocation>
        <location evidence="3">Cytoplasmic vesicle</location>
        <location evidence="3">Clathrin-coated vesicle</location>
    </subcellularLocation>
    <subcellularLocation>
        <location evidence="4">Endosome</location>
    </subcellularLocation>
    <subcellularLocation>
        <location evidence="9">Membrane</location>
        <location evidence="9">Clathrin-coated pit</location>
    </subcellularLocation>
    <subcellularLocation>
        <location evidence="2">Nucleus</location>
    </subcellularLocation>
</comment>
<dbReference type="InterPro" id="IPR050198">
    <property type="entry name" value="Non-receptor_tyrosine_kinases"/>
</dbReference>
<gene>
    <name evidence="43" type="primary">8235251</name>
    <name evidence="42" type="ORF">Phum_PHUM257990</name>
</gene>
<keyword evidence="20" id="KW-0479">Metal-binding</keyword>
<dbReference type="InterPro" id="IPR055175">
    <property type="entry name" value="ACK/TNK-like_SAM"/>
</dbReference>
<evidence type="ECO:0000256" key="22">
    <source>
        <dbReference type="ARBA" id="ARBA00022753"/>
    </source>
</evidence>
<evidence type="ECO:0000256" key="10">
    <source>
        <dbReference type="ARBA" id="ARBA00011903"/>
    </source>
</evidence>
<keyword evidence="15" id="KW-0963">Cytoplasm</keyword>
<dbReference type="CTD" id="8235251"/>
<keyword evidence="18" id="KW-0254">Endocytosis</keyword>
<dbReference type="CDD" id="cd09539">
    <property type="entry name" value="SAM_TNK-like"/>
    <property type="match status" value="1"/>
</dbReference>
<evidence type="ECO:0000256" key="3">
    <source>
        <dbReference type="ARBA" id="ARBA00004132"/>
    </source>
</evidence>
<feature type="domain" description="SH3" evidence="40">
    <location>
        <begin position="378"/>
        <end position="438"/>
    </location>
</feature>
<dbReference type="InterPro" id="IPR008266">
    <property type="entry name" value="Tyr_kinase_AS"/>
</dbReference>
<dbReference type="CDD" id="cd05040">
    <property type="entry name" value="PTKc_Ack_like"/>
    <property type="match status" value="1"/>
</dbReference>
<feature type="binding site" evidence="39">
    <location>
        <position position="148"/>
    </location>
    <ligand>
        <name>ATP</name>
        <dbReference type="ChEBI" id="CHEBI:30616"/>
    </ligand>
</feature>
<evidence type="ECO:0000256" key="32">
    <source>
        <dbReference type="ARBA" id="ARBA00023329"/>
    </source>
</evidence>
<dbReference type="GO" id="GO:0030136">
    <property type="term" value="C:clathrin-coated vesicle"/>
    <property type="evidence" value="ECO:0007669"/>
    <property type="project" value="UniProtKB-SubCell"/>
</dbReference>
<dbReference type="Gene3D" id="4.10.680.10">
    <property type="entry name" value="Cdc42-like binding domain"/>
    <property type="match status" value="1"/>
</dbReference>